<dbReference type="Pfam" id="PF12833">
    <property type="entry name" value="HTH_18"/>
    <property type="match status" value="1"/>
</dbReference>
<keyword evidence="5" id="KW-1185">Reference proteome</keyword>
<reference evidence="5" key="1">
    <citation type="submission" date="2016-01" db="EMBL/GenBank/DDBJ databases">
        <authorList>
            <person name="Peeters C."/>
        </authorList>
    </citation>
    <scope>NUCLEOTIDE SEQUENCE [LARGE SCALE GENOMIC DNA]</scope>
</reference>
<dbReference type="EMBL" id="FCNY02000016">
    <property type="protein sequence ID" value="SAL60727.1"/>
    <property type="molecule type" value="Genomic_DNA"/>
</dbReference>
<dbReference type="PROSITE" id="PS01124">
    <property type="entry name" value="HTH_ARAC_FAMILY_2"/>
    <property type="match status" value="1"/>
</dbReference>
<dbReference type="InterPro" id="IPR018060">
    <property type="entry name" value="HTH_AraC"/>
</dbReference>
<dbReference type="InterPro" id="IPR011051">
    <property type="entry name" value="RmlC_Cupin_sf"/>
</dbReference>
<evidence type="ECO:0000256" key="2">
    <source>
        <dbReference type="ARBA" id="ARBA00023163"/>
    </source>
</evidence>
<evidence type="ECO:0000256" key="1">
    <source>
        <dbReference type="ARBA" id="ARBA00023015"/>
    </source>
</evidence>
<organism evidence="4 5">
    <name type="scientific">Caballeronia cordobensis</name>
    <name type="common">Burkholderia cordobensis</name>
    <dbReference type="NCBI Taxonomy" id="1353886"/>
    <lineage>
        <taxon>Bacteria</taxon>
        <taxon>Pseudomonadati</taxon>
        <taxon>Pseudomonadota</taxon>
        <taxon>Betaproteobacteria</taxon>
        <taxon>Burkholderiales</taxon>
        <taxon>Burkholderiaceae</taxon>
        <taxon>Caballeronia</taxon>
    </lineage>
</organism>
<protein>
    <submittedName>
        <fullName evidence="4">AraC family transcriptional regulator</fullName>
    </submittedName>
</protein>
<sequence length="258" mass="28564">MNHPNLPPAAFPVACVVRHGQTAHAGAHSHACGQLIYPQLGGVLLETVNSLIRLAPDRAAWIPEGVSHGIAIDRSFRYYSLYISRDLLRRDETCVLPVRPLMRELILDASQWASESSDVATAKALVLVDEIQRAQSIDSAIRIPDDPRIENICRTLEQNPGSAKTIDDWADEAGVSSKTLQRYFVSATGMSFQQWRNRVRMAKAVELHAAGLRIIDVAMTVGYSTEGAYAQAFRKFYGYPPSRLRLDGASITRPRPQP</sequence>
<dbReference type="Gene3D" id="1.10.10.60">
    <property type="entry name" value="Homeodomain-like"/>
    <property type="match status" value="1"/>
</dbReference>
<name>A0A158IVW3_CABCO</name>
<keyword evidence="2" id="KW-0804">Transcription</keyword>
<proteinExistence type="predicted"/>
<dbReference type="InterPro" id="IPR009057">
    <property type="entry name" value="Homeodomain-like_sf"/>
</dbReference>
<keyword evidence="1" id="KW-0805">Transcription regulation</keyword>
<feature type="domain" description="HTH araC/xylS-type" evidence="3">
    <location>
        <begin position="150"/>
        <end position="247"/>
    </location>
</feature>
<dbReference type="PANTHER" id="PTHR11019">
    <property type="entry name" value="HTH-TYPE TRANSCRIPTIONAL REGULATOR NIMR"/>
    <property type="match status" value="1"/>
</dbReference>
<dbReference type="SUPFAM" id="SSF51182">
    <property type="entry name" value="RmlC-like cupins"/>
    <property type="match status" value="1"/>
</dbReference>
<dbReference type="PANTHER" id="PTHR11019:SF199">
    <property type="entry name" value="HTH-TYPE TRANSCRIPTIONAL REGULATOR NIMR"/>
    <property type="match status" value="1"/>
</dbReference>
<dbReference type="GO" id="GO:0043565">
    <property type="term" value="F:sequence-specific DNA binding"/>
    <property type="evidence" value="ECO:0007669"/>
    <property type="project" value="InterPro"/>
</dbReference>
<evidence type="ECO:0000259" key="3">
    <source>
        <dbReference type="PROSITE" id="PS01124"/>
    </source>
</evidence>
<evidence type="ECO:0000313" key="4">
    <source>
        <dbReference type="EMBL" id="SAL60727.1"/>
    </source>
</evidence>
<evidence type="ECO:0000313" key="5">
    <source>
        <dbReference type="Proteomes" id="UP000054740"/>
    </source>
</evidence>
<dbReference type="AlphaFoldDB" id="A0A158IVW3"/>
<dbReference type="SMART" id="SM00342">
    <property type="entry name" value="HTH_ARAC"/>
    <property type="match status" value="1"/>
</dbReference>
<dbReference type="SUPFAM" id="SSF46689">
    <property type="entry name" value="Homeodomain-like"/>
    <property type="match status" value="2"/>
</dbReference>
<dbReference type="Proteomes" id="UP000054740">
    <property type="component" value="Unassembled WGS sequence"/>
</dbReference>
<dbReference type="GO" id="GO:0003700">
    <property type="term" value="F:DNA-binding transcription factor activity"/>
    <property type="evidence" value="ECO:0007669"/>
    <property type="project" value="InterPro"/>
</dbReference>
<accession>A0A158IVW3</accession>
<gene>
    <name evidence="4" type="ORF">AWB70_05493</name>
</gene>